<dbReference type="Gene3D" id="3.30.310.170">
    <property type="entry name" value="Outer membrane protein assembly factor BamC"/>
    <property type="match status" value="1"/>
</dbReference>
<evidence type="ECO:0000313" key="1">
    <source>
        <dbReference type="EMBL" id="TVU68161.1"/>
    </source>
</evidence>
<dbReference type="RefSeq" id="WP_024950844.1">
    <property type="nucleotide sequence ID" value="NZ_CAWOWR010000013.1"/>
</dbReference>
<name>A0A558HGB9_9GAMM</name>
<dbReference type="Proteomes" id="UP000319941">
    <property type="component" value="Unassembled WGS sequence"/>
</dbReference>
<dbReference type="AlphaFoldDB" id="A0A558HGB9"/>
<protein>
    <recommendedName>
        <fullName evidence="3">Outer membrane protein assembly factor BamC</fullName>
    </recommendedName>
</protein>
<sequence length="312" mass="33721">MSQRIVPLALLTALAVAGCSSDGYYYDRNSEYGDASIAPPLELPATRNAADYQDSMPVPQASSDFLASEDFEAPRPQPLATSEQGEREFVALRQSGDARWLAVNAAPAAVWTRLQSFARDQGLDVQNIDAGKGEITTSQGVISVSQGLRSDASEVRCQQGAGVSGSCLNALRGYLSASSSDSGVSLAAQSLSRDDRVRLEGRDGTWQVDLALDTERSWAELLYQLQKNFNTEYQKLTDQNRSKGEFMVDYIPREDRDGGWLGIGGDGDPLPMVLTLRGEDDHTLVTAHRADGEDTSPALARELLDAVASTLR</sequence>
<evidence type="ECO:0000313" key="2">
    <source>
        <dbReference type="Proteomes" id="UP000319941"/>
    </source>
</evidence>
<dbReference type="PROSITE" id="PS51257">
    <property type="entry name" value="PROKAR_LIPOPROTEIN"/>
    <property type="match status" value="1"/>
</dbReference>
<dbReference type="STRING" id="553385.GCA_000591415_00463"/>
<dbReference type="EMBL" id="VNFH01000011">
    <property type="protein sequence ID" value="TVU68161.1"/>
    <property type="molecule type" value="Genomic_DNA"/>
</dbReference>
<keyword evidence="2" id="KW-1185">Reference proteome</keyword>
<organism evidence="1 2">
    <name type="scientific">Cobetia crustatorum</name>
    <dbReference type="NCBI Taxonomy" id="553385"/>
    <lineage>
        <taxon>Bacteria</taxon>
        <taxon>Pseudomonadati</taxon>
        <taxon>Pseudomonadota</taxon>
        <taxon>Gammaproteobacteria</taxon>
        <taxon>Oceanospirillales</taxon>
        <taxon>Halomonadaceae</taxon>
        <taxon>Cobetia</taxon>
    </lineage>
</organism>
<dbReference type="OrthoDB" id="6199301at2"/>
<dbReference type="InterPro" id="IPR042268">
    <property type="entry name" value="BamC_C"/>
</dbReference>
<accession>A0A558HGB9</accession>
<reference evidence="1 2" key="1">
    <citation type="submission" date="2019-07" db="EMBL/GenBank/DDBJ databases">
        <title>Diversity of Bacteria from Kongsfjorden, Arctic.</title>
        <authorList>
            <person name="Yu Y."/>
        </authorList>
    </citation>
    <scope>NUCLEOTIDE SEQUENCE [LARGE SCALE GENOMIC DNA]</scope>
    <source>
        <strain evidence="1 2">SM1923</strain>
    </source>
</reference>
<gene>
    <name evidence="1" type="ORF">FQP86_15365</name>
</gene>
<comment type="caution">
    <text evidence="1">The sequence shown here is derived from an EMBL/GenBank/DDBJ whole genome shotgun (WGS) entry which is preliminary data.</text>
</comment>
<proteinExistence type="predicted"/>
<evidence type="ECO:0008006" key="3">
    <source>
        <dbReference type="Google" id="ProtNLM"/>
    </source>
</evidence>